<organism evidence="1">
    <name type="scientific">marine metagenome</name>
    <dbReference type="NCBI Taxonomy" id="408172"/>
    <lineage>
        <taxon>unclassified sequences</taxon>
        <taxon>metagenomes</taxon>
        <taxon>ecological metagenomes</taxon>
    </lineage>
</organism>
<evidence type="ECO:0000313" key="1">
    <source>
        <dbReference type="EMBL" id="SVD81332.1"/>
    </source>
</evidence>
<name>A0A382YDF4_9ZZZZ</name>
<gene>
    <name evidence="1" type="ORF">METZ01_LOCUS434186</name>
</gene>
<protein>
    <submittedName>
        <fullName evidence="1">Uncharacterized protein</fullName>
    </submittedName>
</protein>
<proteinExistence type="predicted"/>
<feature type="non-terminal residue" evidence="1">
    <location>
        <position position="174"/>
    </location>
</feature>
<dbReference type="EMBL" id="UINC01174952">
    <property type="protein sequence ID" value="SVD81332.1"/>
    <property type="molecule type" value="Genomic_DNA"/>
</dbReference>
<sequence length="174" mass="19645">MTEIIPGYFVHTPDEKFGPYANIMEADTAAEKLMSEGVQVLGITKEGFEGVVSFEALEYSAESEAGGFRDGTGCISTGTFPSMVCEYCGFDPHDLVYYQCKQNDEDLTWDEWKEECEFYFYEGSHAENCKGLIEEMEEQEQQNMGAESTSGRIARLRKTYEPKAKGGKRKVPCW</sequence>
<dbReference type="AlphaFoldDB" id="A0A382YDF4"/>
<accession>A0A382YDF4</accession>
<reference evidence="1" key="1">
    <citation type="submission" date="2018-05" db="EMBL/GenBank/DDBJ databases">
        <authorList>
            <person name="Lanie J.A."/>
            <person name="Ng W.-L."/>
            <person name="Kazmierczak K.M."/>
            <person name="Andrzejewski T.M."/>
            <person name="Davidsen T.M."/>
            <person name="Wayne K.J."/>
            <person name="Tettelin H."/>
            <person name="Glass J.I."/>
            <person name="Rusch D."/>
            <person name="Podicherti R."/>
            <person name="Tsui H.-C.T."/>
            <person name="Winkler M.E."/>
        </authorList>
    </citation>
    <scope>NUCLEOTIDE SEQUENCE</scope>
</reference>